<feature type="transmembrane region" description="Helical" evidence="1">
    <location>
        <begin position="347"/>
        <end position="364"/>
    </location>
</feature>
<keyword evidence="1" id="KW-0812">Transmembrane</keyword>
<feature type="transmembrane region" description="Helical" evidence="1">
    <location>
        <begin position="154"/>
        <end position="179"/>
    </location>
</feature>
<protein>
    <recommendedName>
        <fullName evidence="4">Glycosyltransferase RgtA/B/C/D-like domain-containing protein</fullName>
    </recommendedName>
</protein>
<gene>
    <name evidence="2" type="ORF">Pa4123_85480</name>
</gene>
<feature type="transmembrane region" description="Helical" evidence="1">
    <location>
        <begin position="284"/>
        <end position="306"/>
    </location>
</feature>
<keyword evidence="3" id="KW-1185">Reference proteome</keyword>
<dbReference type="Proteomes" id="UP001144280">
    <property type="component" value="Unassembled WGS sequence"/>
</dbReference>
<evidence type="ECO:0008006" key="4">
    <source>
        <dbReference type="Google" id="ProtNLM"/>
    </source>
</evidence>
<feature type="transmembrane region" description="Helical" evidence="1">
    <location>
        <begin position="77"/>
        <end position="96"/>
    </location>
</feature>
<dbReference type="EMBL" id="BSDI01000080">
    <property type="protein sequence ID" value="GLI03270.1"/>
    <property type="molecule type" value="Genomic_DNA"/>
</dbReference>
<evidence type="ECO:0000256" key="1">
    <source>
        <dbReference type="SAM" id="Phobius"/>
    </source>
</evidence>
<proteinExistence type="predicted"/>
<sequence>MGVLAVVIGTTAGLLRQPGAGALDTIWAEDGGIFLGEAVREGPLSALTASYAGYYHLVPRLLAMIATAFPAGAASEVLAIEAAAVVALLALLVYVASGEHLPSRWSRLLVSAPIVAVPVAQGDVLNSIANLHWYGLYALFWMLIWTPTGRAGRVIATAVVFLVAASDILVVVFIPLALWRAMRRPSGNRHGVLLGLALATGLVVQFAGLLTGSSERELTPDPVRAVTGYLLRAVPAPLVGERWLGDEITARWVLLAAVAWLIVGAIVLLAWLRTRRPGLVPAAAAVQPAWPLAIGAALHSAGLYMLPVLLSGTATPRYAVAPGLLVVTALVALLQPDQASGRGKAPLYALTGLLALVMVVNFRVDNSRADGPTWSDELDRARTACASSDTAPAIPITPRDETPPWQVRAPCSYIR</sequence>
<keyword evidence="1" id="KW-0472">Membrane</keyword>
<evidence type="ECO:0000313" key="2">
    <source>
        <dbReference type="EMBL" id="GLI03270.1"/>
    </source>
</evidence>
<feature type="transmembrane region" description="Helical" evidence="1">
    <location>
        <begin position="252"/>
        <end position="272"/>
    </location>
</feature>
<organism evidence="2 3">
    <name type="scientific">Phytohabitans aurantiacus</name>
    <dbReference type="NCBI Taxonomy" id="3016789"/>
    <lineage>
        <taxon>Bacteria</taxon>
        <taxon>Bacillati</taxon>
        <taxon>Actinomycetota</taxon>
        <taxon>Actinomycetes</taxon>
        <taxon>Micromonosporales</taxon>
        <taxon>Micromonosporaceae</taxon>
    </lineage>
</organism>
<name>A0ABQ5R9B9_9ACTN</name>
<accession>A0ABQ5R9B9</accession>
<comment type="caution">
    <text evidence="2">The sequence shown here is derived from an EMBL/GenBank/DDBJ whole genome shotgun (WGS) entry which is preliminary data.</text>
</comment>
<feature type="transmembrane region" description="Helical" evidence="1">
    <location>
        <begin position="191"/>
        <end position="210"/>
    </location>
</feature>
<feature type="transmembrane region" description="Helical" evidence="1">
    <location>
        <begin position="318"/>
        <end position="335"/>
    </location>
</feature>
<evidence type="ECO:0000313" key="3">
    <source>
        <dbReference type="Proteomes" id="UP001144280"/>
    </source>
</evidence>
<keyword evidence="1" id="KW-1133">Transmembrane helix</keyword>
<reference evidence="2" key="1">
    <citation type="submission" date="2022-12" db="EMBL/GenBank/DDBJ databases">
        <title>New Phytohabitans aurantiacus sp. RD004123 nov., an actinomycete isolated from soil.</title>
        <authorList>
            <person name="Triningsih D.W."/>
            <person name="Harunari E."/>
            <person name="Igarashi Y."/>
        </authorList>
    </citation>
    <scope>NUCLEOTIDE SEQUENCE</scope>
    <source>
        <strain evidence="2">RD004123</strain>
    </source>
</reference>